<keyword evidence="2" id="KW-1185">Reference proteome</keyword>
<proteinExistence type="predicted"/>
<organism evidence="1 2">
    <name type="scientific">Thioploca ingrica</name>
    <dbReference type="NCBI Taxonomy" id="40754"/>
    <lineage>
        <taxon>Bacteria</taxon>
        <taxon>Pseudomonadati</taxon>
        <taxon>Pseudomonadota</taxon>
        <taxon>Gammaproteobacteria</taxon>
        <taxon>Thiotrichales</taxon>
        <taxon>Thiotrichaceae</taxon>
        <taxon>Thioploca</taxon>
    </lineage>
</organism>
<dbReference type="KEGG" id="tig:THII_3329"/>
<evidence type="ECO:0000313" key="1">
    <source>
        <dbReference type="EMBL" id="BAP57626.1"/>
    </source>
</evidence>
<dbReference type="AlphaFoldDB" id="A0A090BVX7"/>
<dbReference type="HOGENOM" id="CLU_157324_0_0_6"/>
<protein>
    <recommendedName>
        <fullName evidence="3">Panthothenate synthetase</fullName>
    </recommendedName>
</protein>
<gene>
    <name evidence="1" type="ORF">THII_3329</name>
</gene>
<dbReference type="Proteomes" id="UP000031623">
    <property type="component" value="Chromosome"/>
</dbReference>
<name>A0A090BVX7_9GAMM</name>
<accession>A0A090BVX7</accession>
<reference evidence="1 2" key="1">
    <citation type="journal article" date="2014" name="ISME J.">
        <title>Ecophysiology of Thioploca ingrica as revealed by the complete genome sequence supplemented with proteomic evidence.</title>
        <authorList>
            <person name="Kojima H."/>
            <person name="Ogura Y."/>
            <person name="Yamamoto N."/>
            <person name="Togashi T."/>
            <person name="Mori H."/>
            <person name="Watanabe T."/>
            <person name="Nemoto F."/>
            <person name="Kurokawa K."/>
            <person name="Hayashi T."/>
            <person name="Fukui M."/>
        </authorList>
    </citation>
    <scope>NUCLEOTIDE SEQUENCE [LARGE SCALE GENOMIC DNA]</scope>
</reference>
<dbReference type="EMBL" id="AP014633">
    <property type="protein sequence ID" value="BAP57626.1"/>
    <property type="molecule type" value="Genomic_DNA"/>
</dbReference>
<evidence type="ECO:0000313" key="2">
    <source>
        <dbReference type="Proteomes" id="UP000031623"/>
    </source>
</evidence>
<evidence type="ECO:0008006" key="3">
    <source>
        <dbReference type="Google" id="ProtNLM"/>
    </source>
</evidence>
<sequence>MRMLMQIKIPHEPFNTAVRKGTAGETLRRILDEIKPEAVYFSEYEGQRGAMLIVDVAEPSKVPALAEPWFLSFNANVEFHLVMSLDDLGKAGIDAIGKKWG</sequence>
<dbReference type="OrthoDB" id="120749at2"/>